<reference evidence="1" key="1">
    <citation type="journal article" date="2023" name="Mol. Phylogenet. Evol.">
        <title>Genome-scale phylogeny and comparative genomics of the fungal order Sordariales.</title>
        <authorList>
            <person name="Hensen N."/>
            <person name="Bonometti L."/>
            <person name="Westerberg I."/>
            <person name="Brannstrom I.O."/>
            <person name="Guillou S."/>
            <person name="Cros-Aarteil S."/>
            <person name="Calhoun S."/>
            <person name="Haridas S."/>
            <person name="Kuo A."/>
            <person name="Mondo S."/>
            <person name="Pangilinan J."/>
            <person name="Riley R."/>
            <person name="LaButti K."/>
            <person name="Andreopoulos B."/>
            <person name="Lipzen A."/>
            <person name="Chen C."/>
            <person name="Yan M."/>
            <person name="Daum C."/>
            <person name="Ng V."/>
            <person name="Clum A."/>
            <person name="Steindorff A."/>
            <person name="Ohm R.A."/>
            <person name="Martin F."/>
            <person name="Silar P."/>
            <person name="Natvig D.O."/>
            <person name="Lalanne C."/>
            <person name="Gautier V."/>
            <person name="Ament-Velasquez S.L."/>
            <person name="Kruys A."/>
            <person name="Hutchinson M.I."/>
            <person name="Powell A.J."/>
            <person name="Barry K."/>
            <person name="Miller A.N."/>
            <person name="Grigoriev I.V."/>
            <person name="Debuchy R."/>
            <person name="Gladieux P."/>
            <person name="Hiltunen Thoren M."/>
            <person name="Johannesson H."/>
        </authorList>
    </citation>
    <scope>NUCLEOTIDE SEQUENCE</scope>
    <source>
        <strain evidence="1">CBS 118394</strain>
    </source>
</reference>
<comment type="caution">
    <text evidence="1">The sequence shown here is derived from an EMBL/GenBank/DDBJ whole genome shotgun (WGS) entry which is preliminary data.</text>
</comment>
<dbReference type="AlphaFoldDB" id="A0AAE0I7B5"/>
<proteinExistence type="predicted"/>
<dbReference type="Proteomes" id="UP001283341">
    <property type="component" value="Unassembled WGS sequence"/>
</dbReference>
<evidence type="ECO:0000313" key="2">
    <source>
        <dbReference type="Proteomes" id="UP001283341"/>
    </source>
</evidence>
<keyword evidence="2" id="KW-1185">Reference proteome</keyword>
<accession>A0AAE0I7B5</accession>
<organism evidence="1 2">
    <name type="scientific">Apodospora peruviana</name>
    <dbReference type="NCBI Taxonomy" id="516989"/>
    <lineage>
        <taxon>Eukaryota</taxon>
        <taxon>Fungi</taxon>
        <taxon>Dikarya</taxon>
        <taxon>Ascomycota</taxon>
        <taxon>Pezizomycotina</taxon>
        <taxon>Sordariomycetes</taxon>
        <taxon>Sordariomycetidae</taxon>
        <taxon>Sordariales</taxon>
        <taxon>Lasiosphaeriaceae</taxon>
        <taxon>Apodospora</taxon>
    </lineage>
</organism>
<evidence type="ECO:0000313" key="1">
    <source>
        <dbReference type="EMBL" id="KAK3318966.1"/>
    </source>
</evidence>
<gene>
    <name evidence="1" type="ORF">B0H66DRAFT_558498</name>
</gene>
<name>A0AAE0I7B5_9PEZI</name>
<dbReference type="EMBL" id="JAUEDM010000004">
    <property type="protein sequence ID" value="KAK3318966.1"/>
    <property type="molecule type" value="Genomic_DNA"/>
</dbReference>
<sequence length="86" mass="9883">MRRGLRLWIWRRINVGDGPMPSNTLYNPYFGSLLRPLAQCTWYGGVTSTATGRPHYPYINPWLKSTLLLYVGIKFPRTPEGELSGR</sequence>
<protein>
    <submittedName>
        <fullName evidence="1">Uncharacterized protein</fullName>
    </submittedName>
</protein>
<reference evidence="1" key="2">
    <citation type="submission" date="2023-06" db="EMBL/GenBank/DDBJ databases">
        <authorList>
            <consortium name="Lawrence Berkeley National Laboratory"/>
            <person name="Haridas S."/>
            <person name="Hensen N."/>
            <person name="Bonometti L."/>
            <person name="Westerberg I."/>
            <person name="Brannstrom I.O."/>
            <person name="Guillou S."/>
            <person name="Cros-Aarteil S."/>
            <person name="Calhoun S."/>
            <person name="Kuo A."/>
            <person name="Mondo S."/>
            <person name="Pangilinan J."/>
            <person name="Riley R."/>
            <person name="Labutti K."/>
            <person name="Andreopoulos B."/>
            <person name="Lipzen A."/>
            <person name="Chen C."/>
            <person name="Yanf M."/>
            <person name="Daum C."/>
            <person name="Ng V."/>
            <person name="Clum A."/>
            <person name="Steindorff A."/>
            <person name="Ohm R."/>
            <person name="Martin F."/>
            <person name="Silar P."/>
            <person name="Natvig D."/>
            <person name="Lalanne C."/>
            <person name="Gautier V."/>
            <person name="Ament-Velasquez S.L."/>
            <person name="Kruys A."/>
            <person name="Hutchinson M.I."/>
            <person name="Powell A.J."/>
            <person name="Barry K."/>
            <person name="Miller A.N."/>
            <person name="Grigoriev I.V."/>
            <person name="Debuchy R."/>
            <person name="Gladieux P."/>
            <person name="Thoren M.H."/>
            <person name="Johannesson H."/>
        </authorList>
    </citation>
    <scope>NUCLEOTIDE SEQUENCE</scope>
    <source>
        <strain evidence="1">CBS 118394</strain>
    </source>
</reference>